<dbReference type="GO" id="GO:0004519">
    <property type="term" value="F:endonuclease activity"/>
    <property type="evidence" value="ECO:0007669"/>
    <property type="project" value="UniProtKB-KW"/>
</dbReference>
<reference evidence="1 2" key="1">
    <citation type="submission" date="2017-12" db="EMBL/GenBank/DDBJ databases">
        <title>Phages infecting Faecalibacterium prausnitzii belong to novel viral genera that help decipher intestinal viromes.</title>
        <authorList>
            <person name="Petit M.-A."/>
            <person name="De Paepe M."/>
            <person name="Benevides L."/>
            <person name="Langella P."/>
        </authorList>
    </citation>
    <scope>NUCLEOTIDE SEQUENCE [LARGE SCALE GENOMIC DNA]</scope>
</reference>
<dbReference type="RefSeq" id="YP_009797470.1">
    <property type="nucleotide sequence ID" value="NC_047915.1"/>
</dbReference>
<organism evidence="1 2">
    <name type="scientific">Faecalibacterium phage FP_Toutatis</name>
    <dbReference type="NCBI Taxonomy" id="2070187"/>
    <lineage>
        <taxon>Viruses</taxon>
        <taxon>Duplodnaviria</taxon>
        <taxon>Heunggongvirae</taxon>
        <taxon>Uroviricota</taxon>
        <taxon>Caudoviricetes</taxon>
        <taxon>Toutatisvirus</taxon>
        <taxon>Toutatisvirus toutatis</taxon>
    </lineage>
</organism>
<dbReference type="Pfam" id="PF06356">
    <property type="entry name" value="DUF1064"/>
    <property type="match status" value="1"/>
</dbReference>
<proteinExistence type="predicted"/>
<dbReference type="InterPro" id="IPR009414">
    <property type="entry name" value="DUF1064"/>
</dbReference>
<dbReference type="EMBL" id="MG711466">
    <property type="protein sequence ID" value="AUV56746.1"/>
    <property type="molecule type" value="Genomic_DNA"/>
</dbReference>
<dbReference type="Proteomes" id="UP000240252">
    <property type="component" value="Segment"/>
</dbReference>
<evidence type="ECO:0000313" key="2">
    <source>
        <dbReference type="Proteomes" id="UP000240252"/>
    </source>
</evidence>
<dbReference type="GeneID" id="54987885"/>
<evidence type="ECO:0000313" key="1">
    <source>
        <dbReference type="EMBL" id="AUV56746.1"/>
    </source>
</evidence>
<accession>A0A2K9V3W1</accession>
<dbReference type="KEGG" id="vg:54987885"/>
<name>A0A2K9V3W1_9CAUD</name>
<keyword evidence="1" id="KW-0540">Nuclease</keyword>
<keyword evidence="1" id="KW-0378">Hydrolase</keyword>
<protein>
    <submittedName>
        <fullName evidence="1">Putative endonuclease</fullName>
    </submittedName>
</protein>
<sequence>MSMRMELSDLPPKYRAQAEAQIAARSRAKAPPLEAVAAAAKKTGREFDSRGEYDYYMGMILPKVQRGEIVKVESHRRFTMLPEKEYGNVKLPAMHYTPDFVLTYADGTVEVVEVKSKFTRRQQRDYIHRRRMFIDLVAEPRGWRFVEHITPDTAAEIKAWKKCAQQTERKG</sequence>
<keyword evidence="1" id="KW-0255">Endonuclease</keyword>
<keyword evidence="2" id="KW-1185">Reference proteome</keyword>